<name>A0A7H8TCA2_STRCX</name>
<proteinExistence type="predicted"/>
<sequence length="50" mass="5651">MSSHIAEFIARRRLKILVNESVNRASDADCGRFENSLFLRDAGLDQQSGR</sequence>
<keyword evidence="2" id="KW-1185">Reference proteome</keyword>
<dbReference type="RefSeq" id="WP_176576823.1">
    <property type="nucleotide sequence ID" value="NZ_CP056041.1"/>
</dbReference>
<evidence type="ECO:0000313" key="1">
    <source>
        <dbReference type="EMBL" id="QKZ21047.1"/>
    </source>
</evidence>
<accession>A0A7H8TCA2</accession>
<reference evidence="1 2" key="1">
    <citation type="submission" date="2020-06" db="EMBL/GenBank/DDBJ databases">
        <title>Genome mining for natural products.</title>
        <authorList>
            <person name="Zhang B."/>
            <person name="Shi J."/>
            <person name="Ge H."/>
        </authorList>
    </citation>
    <scope>NUCLEOTIDE SEQUENCE [LARGE SCALE GENOMIC DNA]</scope>
    <source>
        <strain evidence="1 2">NA02069</strain>
    </source>
</reference>
<dbReference type="EMBL" id="CP056041">
    <property type="protein sequence ID" value="QKZ21047.1"/>
    <property type="molecule type" value="Genomic_DNA"/>
</dbReference>
<organism evidence="1 2">
    <name type="scientific">Streptomyces chartreusis</name>
    <dbReference type="NCBI Taxonomy" id="1969"/>
    <lineage>
        <taxon>Bacteria</taxon>
        <taxon>Bacillati</taxon>
        <taxon>Actinomycetota</taxon>
        <taxon>Actinomycetes</taxon>
        <taxon>Kitasatosporales</taxon>
        <taxon>Streptomycetaceae</taxon>
        <taxon>Streptomyces</taxon>
    </lineage>
</organism>
<dbReference type="Proteomes" id="UP000509418">
    <property type="component" value="Chromosome"/>
</dbReference>
<evidence type="ECO:0000313" key="2">
    <source>
        <dbReference type="Proteomes" id="UP000509418"/>
    </source>
</evidence>
<gene>
    <name evidence="1" type="ORF">HUT05_29090</name>
</gene>
<dbReference type="AlphaFoldDB" id="A0A7H8TCA2"/>
<protein>
    <submittedName>
        <fullName evidence="1">Uncharacterized protein</fullName>
    </submittedName>
</protein>